<dbReference type="InterPro" id="IPR006075">
    <property type="entry name" value="Asn/Gln-tRNA_Trfase_suB/E_cat"/>
</dbReference>
<dbReference type="EMBL" id="PFEK01000063">
    <property type="protein sequence ID" value="PJE67296.1"/>
    <property type="molecule type" value="Genomic_DNA"/>
</dbReference>
<keyword evidence="5 10" id="KW-0067">ATP-binding</keyword>
<evidence type="ECO:0000256" key="4">
    <source>
        <dbReference type="ARBA" id="ARBA00022741"/>
    </source>
</evidence>
<keyword evidence="3 10" id="KW-0436">Ligase</keyword>
<dbReference type="HAMAP" id="MF_00121">
    <property type="entry name" value="GatB"/>
    <property type="match status" value="1"/>
</dbReference>
<accession>A0A2M8L323</accession>
<dbReference type="InterPro" id="IPR003789">
    <property type="entry name" value="Asn/Gln_tRNA_amidoTrase-B-like"/>
</dbReference>
<evidence type="ECO:0000256" key="9">
    <source>
        <dbReference type="ARBA" id="ARBA00047913"/>
    </source>
</evidence>
<keyword evidence="12" id="KW-0808">Transferase</keyword>
<comment type="catalytic activity">
    <reaction evidence="9 10">
        <text>L-glutamyl-tRNA(Gln) + L-glutamine + ATP + H2O = L-glutaminyl-tRNA(Gln) + L-glutamate + ADP + phosphate + H(+)</text>
        <dbReference type="Rhea" id="RHEA:17521"/>
        <dbReference type="Rhea" id="RHEA-COMP:9681"/>
        <dbReference type="Rhea" id="RHEA-COMP:9684"/>
        <dbReference type="ChEBI" id="CHEBI:15377"/>
        <dbReference type="ChEBI" id="CHEBI:15378"/>
        <dbReference type="ChEBI" id="CHEBI:29985"/>
        <dbReference type="ChEBI" id="CHEBI:30616"/>
        <dbReference type="ChEBI" id="CHEBI:43474"/>
        <dbReference type="ChEBI" id="CHEBI:58359"/>
        <dbReference type="ChEBI" id="CHEBI:78520"/>
        <dbReference type="ChEBI" id="CHEBI:78521"/>
        <dbReference type="ChEBI" id="CHEBI:456216"/>
    </reaction>
</comment>
<dbReference type="InterPro" id="IPR017959">
    <property type="entry name" value="Asn/Gln-tRNA_amidoTrfase_suB/E"/>
</dbReference>
<dbReference type="PANTHER" id="PTHR11659:SF4">
    <property type="entry name" value="ASPARTYL_GLUTAMYL-TRNA(GLN) AMIDOTRANSFERASE SUBUNIT B_E CATALYTIC DOMAIN-CONTAINING PROTEIN"/>
    <property type="match status" value="1"/>
</dbReference>
<dbReference type="GO" id="GO:0050567">
    <property type="term" value="F:glutaminyl-tRNA synthase (glutamine-hydrolyzing) activity"/>
    <property type="evidence" value="ECO:0007669"/>
    <property type="project" value="UniProtKB-UniRule"/>
</dbReference>
<dbReference type="InterPro" id="IPR042114">
    <property type="entry name" value="GatB_C_1"/>
</dbReference>
<protein>
    <recommendedName>
        <fullName evidence="10">Aspartyl/glutamyl-tRNA(Asn/Gln) amidotransferase subunit B</fullName>
        <shortName evidence="10">Asp/Glu-ADT subunit B</shortName>
        <ecNumber evidence="10">6.3.5.-</ecNumber>
    </recommendedName>
</protein>
<organism evidence="12 13">
    <name type="scientific">Candidatus Shapirobacteria bacterium CG10_big_fil_rev_8_21_14_0_10_40_9</name>
    <dbReference type="NCBI Taxonomy" id="1974888"/>
    <lineage>
        <taxon>Bacteria</taxon>
        <taxon>Candidatus Shapironibacteriota</taxon>
    </lineage>
</organism>
<dbReference type="Proteomes" id="UP000231474">
    <property type="component" value="Unassembled WGS sequence"/>
</dbReference>
<evidence type="ECO:0000313" key="12">
    <source>
        <dbReference type="EMBL" id="PJE67296.1"/>
    </source>
</evidence>
<dbReference type="SMART" id="SM00845">
    <property type="entry name" value="GatB_Yqey"/>
    <property type="match status" value="1"/>
</dbReference>
<proteinExistence type="inferred from homology"/>
<dbReference type="SUPFAM" id="SSF89095">
    <property type="entry name" value="GatB/YqeY motif"/>
    <property type="match status" value="2"/>
</dbReference>
<evidence type="ECO:0000259" key="11">
    <source>
        <dbReference type="SMART" id="SM00845"/>
    </source>
</evidence>
<dbReference type="InterPro" id="IPR023168">
    <property type="entry name" value="GatB_Yqey_C_2"/>
</dbReference>
<dbReference type="PANTHER" id="PTHR11659">
    <property type="entry name" value="GLUTAMYL-TRNA GLN AMIDOTRANSFERASE SUBUNIT B MITOCHONDRIAL AND PROKARYOTIC PET112-RELATED"/>
    <property type="match status" value="1"/>
</dbReference>
<keyword evidence="6 10" id="KW-0648">Protein biosynthesis</keyword>
<dbReference type="InterPro" id="IPR018027">
    <property type="entry name" value="Asn/Gln_amidotransferase"/>
</dbReference>
<dbReference type="GO" id="GO:0016740">
    <property type="term" value="F:transferase activity"/>
    <property type="evidence" value="ECO:0007669"/>
    <property type="project" value="UniProtKB-KW"/>
</dbReference>
<dbReference type="NCBIfam" id="NF004012">
    <property type="entry name" value="PRK05477.1-2"/>
    <property type="match status" value="1"/>
</dbReference>
<dbReference type="Pfam" id="PF02637">
    <property type="entry name" value="GatB_Yqey"/>
    <property type="match status" value="1"/>
</dbReference>
<evidence type="ECO:0000256" key="3">
    <source>
        <dbReference type="ARBA" id="ARBA00022598"/>
    </source>
</evidence>
<dbReference type="Gene3D" id="1.10.150.380">
    <property type="entry name" value="GatB domain, N-terminal subdomain"/>
    <property type="match status" value="1"/>
</dbReference>
<dbReference type="EC" id="6.3.5.-" evidence="10"/>
<evidence type="ECO:0000256" key="6">
    <source>
        <dbReference type="ARBA" id="ARBA00022917"/>
    </source>
</evidence>
<evidence type="ECO:0000256" key="2">
    <source>
        <dbReference type="ARBA" id="ARBA00011123"/>
    </source>
</evidence>
<dbReference type="AlphaFoldDB" id="A0A2M8L323"/>
<dbReference type="GO" id="GO:0006412">
    <property type="term" value="P:translation"/>
    <property type="evidence" value="ECO:0007669"/>
    <property type="project" value="UniProtKB-UniRule"/>
</dbReference>
<dbReference type="InterPro" id="IPR017958">
    <property type="entry name" value="Gln-tRNA_amidoTrfase_suB_CS"/>
</dbReference>
<comment type="similarity">
    <text evidence="1 10">Belongs to the GatB/GatE family. GatB subfamily.</text>
</comment>
<sequence>MNYTADYIPIIGLEVHVELETESKMFCSCTAFHFGKKPNTQVCPVCLGLPGALPVANKKAVEMTVLTGLALNCKIPSLSKFDRKNYFYPDLPKGYQISQYDTPLACNGKWQMANGKWFRVRRVHLEEDTGKLIHEAGSTLIDFNRSGVPLLEIVTEPDISSVLEAKEFLEKLQQIVRYLGISQADMEKGQMRCEPTVNLEIKKEGKTFYTPLVEIKNINSFRFVQKAIGFEIKRQLEEFQKTGIEKKPGNKTTRGWSETLGETVPQRVKEEAADYRYFPEPDIPPIHWTQSQISNLKSQIGELPDEKIARFEKQYGLSRNTCLILIETKEKADYFEEACRVAHGTSNQEIANWIVNKRVDISRTKPKDMVNQIKALAKRPMVKEEELEEIIKKVLEKNPKAVVDYKKGKVSALEFLVGKVMEESQRKADPDSCRKNLLETLSAS</sequence>
<evidence type="ECO:0000256" key="8">
    <source>
        <dbReference type="ARBA" id="ARBA00047380"/>
    </source>
</evidence>
<dbReference type="FunFam" id="1.10.10.410:FF:000001">
    <property type="entry name" value="Aspartyl/glutamyl-tRNA(Asn/Gln) amidotransferase subunit B"/>
    <property type="match status" value="1"/>
</dbReference>
<evidence type="ECO:0000256" key="7">
    <source>
        <dbReference type="ARBA" id="ARBA00024799"/>
    </source>
</evidence>
<dbReference type="NCBIfam" id="TIGR00133">
    <property type="entry name" value="gatB"/>
    <property type="match status" value="1"/>
</dbReference>
<keyword evidence="4 10" id="KW-0547">Nucleotide-binding</keyword>
<evidence type="ECO:0000256" key="5">
    <source>
        <dbReference type="ARBA" id="ARBA00022840"/>
    </source>
</evidence>
<evidence type="ECO:0000256" key="1">
    <source>
        <dbReference type="ARBA" id="ARBA00005306"/>
    </source>
</evidence>
<dbReference type="InterPro" id="IPR014746">
    <property type="entry name" value="Gln_synth/guanido_kin_cat_dom"/>
</dbReference>
<gene>
    <name evidence="10" type="primary">gatB</name>
    <name evidence="12" type="ORF">COU95_03175</name>
</gene>
<reference evidence="13" key="1">
    <citation type="submission" date="2017-09" db="EMBL/GenBank/DDBJ databases">
        <title>Depth-based differentiation of microbial function through sediment-hosted aquifers and enrichment of novel symbionts in the deep terrestrial subsurface.</title>
        <authorList>
            <person name="Probst A.J."/>
            <person name="Ladd B."/>
            <person name="Jarett J.K."/>
            <person name="Geller-Mcgrath D.E."/>
            <person name="Sieber C.M.K."/>
            <person name="Emerson J.B."/>
            <person name="Anantharaman K."/>
            <person name="Thomas B.C."/>
            <person name="Malmstrom R."/>
            <person name="Stieglmeier M."/>
            <person name="Klingl A."/>
            <person name="Woyke T."/>
            <person name="Ryan C.M."/>
            <person name="Banfield J.F."/>
        </authorList>
    </citation>
    <scope>NUCLEOTIDE SEQUENCE [LARGE SCALE GENOMIC DNA]</scope>
</reference>
<dbReference type="GO" id="GO:0005524">
    <property type="term" value="F:ATP binding"/>
    <property type="evidence" value="ECO:0007669"/>
    <property type="project" value="UniProtKB-KW"/>
</dbReference>
<dbReference type="Gene3D" id="1.10.10.410">
    <property type="match status" value="1"/>
</dbReference>
<dbReference type="Pfam" id="PF02934">
    <property type="entry name" value="GatB_N"/>
    <property type="match status" value="1"/>
</dbReference>
<comment type="subunit">
    <text evidence="2 10">Heterotrimer of A, B and C subunits.</text>
</comment>
<dbReference type="PROSITE" id="PS01234">
    <property type="entry name" value="GATB"/>
    <property type="match status" value="1"/>
</dbReference>
<dbReference type="GO" id="GO:0050566">
    <property type="term" value="F:asparaginyl-tRNA synthase (glutamine-hydrolyzing) activity"/>
    <property type="evidence" value="ECO:0007669"/>
    <property type="project" value="RHEA"/>
</dbReference>
<feature type="domain" description="Asn/Gln amidotransferase" evidence="11">
    <location>
        <begin position="333"/>
        <end position="441"/>
    </location>
</feature>
<evidence type="ECO:0000256" key="10">
    <source>
        <dbReference type="HAMAP-Rule" id="MF_00121"/>
    </source>
</evidence>
<dbReference type="NCBIfam" id="NF004014">
    <property type="entry name" value="PRK05477.1-4"/>
    <property type="match status" value="1"/>
</dbReference>
<comment type="function">
    <text evidence="7 10">Allows the formation of correctly charged Asn-tRNA(Asn) or Gln-tRNA(Gln) through the transamidation of misacylated Asp-tRNA(Asn) or Glu-tRNA(Gln) in organisms which lack either or both of asparaginyl-tRNA or glutaminyl-tRNA synthetases. The reaction takes place in the presence of glutamine and ATP through an activated phospho-Asp-tRNA(Asn) or phospho-Glu-tRNA(Gln).</text>
</comment>
<comment type="caution">
    <text evidence="12">The sequence shown here is derived from an EMBL/GenBank/DDBJ whole genome shotgun (WGS) entry which is preliminary data.</text>
</comment>
<name>A0A2M8L323_9BACT</name>
<evidence type="ECO:0000313" key="13">
    <source>
        <dbReference type="Proteomes" id="UP000231474"/>
    </source>
</evidence>
<comment type="catalytic activity">
    <reaction evidence="8 10">
        <text>L-aspartyl-tRNA(Asn) + L-glutamine + ATP + H2O = L-asparaginyl-tRNA(Asn) + L-glutamate + ADP + phosphate + 2 H(+)</text>
        <dbReference type="Rhea" id="RHEA:14513"/>
        <dbReference type="Rhea" id="RHEA-COMP:9674"/>
        <dbReference type="Rhea" id="RHEA-COMP:9677"/>
        <dbReference type="ChEBI" id="CHEBI:15377"/>
        <dbReference type="ChEBI" id="CHEBI:15378"/>
        <dbReference type="ChEBI" id="CHEBI:29985"/>
        <dbReference type="ChEBI" id="CHEBI:30616"/>
        <dbReference type="ChEBI" id="CHEBI:43474"/>
        <dbReference type="ChEBI" id="CHEBI:58359"/>
        <dbReference type="ChEBI" id="CHEBI:78515"/>
        <dbReference type="ChEBI" id="CHEBI:78516"/>
        <dbReference type="ChEBI" id="CHEBI:456216"/>
    </reaction>
</comment>
<dbReference type="SUPFAM" id="SSF55931">
    <property type="entry name" value="Glutamine synthetase/guanido kinase"/>
    <property type="match status" value="1"/>
</dbReference>
<dbReference type="InterPro" id="IPR004413">
    <property type="entry name" value="GatB"/>
</dbReference>